<dbReference type="EMBL" id="JACBZH010000001">
    <property type="protein sequence ID" value="NYH93545.1"/>
    <property type="molecule type" value="Genomic_DNA"/>
</dbReference>
<feature type="compositionally biased region" description="Polar residues" evidence="1">
    <location>
        <begin position="27"/>
        <end position="36"/>
    </location>
</feature>
<evidence type="ECO:0000256" key="1">
    <source>
        <dbReference type="SAM" id="MobiDB-lite"/>
    </source>
</evidence>
<keyword evidence="4" id="KW-1185">Reference proteome</keyword>
<evidence type="ECO:0000313" key="4">
    <source>
        <dbReference type="Proteomes" id="UP000579605"/>
    </source>
</evidence>
<evidence type="ECO:0000313" key="3">
    <source>
        <dbReference type="EMBL" id="NYH93545.1"/>
    </source>
</evidence>
<name>A0A852ZAT7_9ACTN</name>
<accession>A0A852ZAT7</accession>
<feature type="region of interest" description="Disordered" evidence="1">
    <location>
        <begin position="1"/>
        <end position="70"/>
    </location>
</feature>
<reference evidence="2 4" key="1">
    <citation type="submission" date="2020-07" db="EMBL/GenBank/DDBJ databases">
        <title>Sequencing the genomes of 1000 actinobacteria strains.</title>
        <authorList>
            <person name="Klenk H.-P."/>
        </authorList>
    </citation>
    <scope>NUCLEOTIDE SEQUENCE [LARGE SCALE GENOMIC DNA]</scope>
    <source>
        <strain evidence="2 4">DSM 18448</strain>
    </source>
</reference>
<gene>
    <name evidence="2" type="ORF">F4554_002945</name>
    <name evidence="3" type="ORF">F4554_006183</name>
</gene>
<dbReference type="AlphaFoldDB" id="A0A852ZAT7"/>
<dbReference type="Proteomes" id="UP000579605">
    <property type="component" value="Unassembled WGS sequence"/>
</dbReference>
<feature type="compositionally biased region" description="Polar residues" evidence="1">
    <location>
        <begin position="60"/>
        <end position="70"/>
    </location>
</feature>
<protein>
    <submittedName>
        <fullName evidence="2">Uncharacterized protein</fullName>
    </submittedName>
</protein>
<proteinExistence type="predicted"/>
<comment type="caution">
    <text evidence="2">The sequence shown here is derived from an EMBL/GenBank/DDBJ whole genome shotgun (WGS) entry which is preliminary data.</text>
</comment>
<evidence type="ECO:0000313" key="2">
    <source>
        <dbReference type="EMBL" id="NYH90307.1"/>
    </source>
</evidence>
<organism evidence="2 4">
    <name type="scientific">Actinopolymorpha rutila</name>
    <dbReference type="NCBI Taxonomy" id="446787"/>
    <lineage>
        <taxon>Bacteria</taxon>
        <taxon>Bacillati</taxon>
        <taxon>Actinomycetota</taxon>
        <taxon>Actinomycetes</taxon>
        <taxon>Propionibacteriales</taxon>
        <taxon>Actinopolymorphaceae</taxon>
        <taxon>Actinopolymorpha</taxon>
    </lineage>
</organism>
<sequence>MKERPDNPRKPKPPHNNRCVVGLIPQDPTTCLSATHSPRPVPHPTTKGSESSTRPRRNHGQTPTSRCSTK</sequence>
<dbReference type="EMBL" id="JACBZH010000001">
    <property type="protein sequence ID" value="NYH90307.1"/>
    <property type="molecule type" value="Genomic_DNA"/>
</dbReference>